<dbReference type="InterPro" id="IPR002481">
    <property type="entry name" value="FUR"/>
</dbReference>
<sequence length="53" mass="6384">MIKLTKQRQTIFDVLKNSKKPLNAEMIYELLPMDTMNLSTVYRTIEYFEQKVK</sequence>
<dbReference type="AlphaFoldDB" id="A0A449BDH2"/>
<protein>
    <submittedName>
        <fullName evidence="1">Ferric uptake regulator family</fullName>
    </submittedName>
</protein>
<dbReference type="InterPro" id="IPR036390">
    <property type="entry name" value="WH_DNA-bd_sf"/>
</dbReference>
<reference evidence="1 2" key="1">
    <citation type="submission" date="2019-01" db="EMBL/GenBank/DDBJ databases">
        <authorList>
            <consortium name="Pathogen Informatics"/>
        </authorList>
    </citation>
    <scope>NUCLEOTIDE SEQUENCE [LARGE SCALE GENOMIC DNA]</scope>
    <source>
        <strain evidence="1 2">NCTC10138</strain>
    </source>
</reference>
<dbReference type="Proteomes" id="UP000289841">
    <property type="component" value="Chromosome"/>
</dbReference>
<dbReference type="Pfam" id="PF01475">
    <property type="entry name" value="FUR"/>
    <property type="match status" value="1"/>
</dbReference>
<dbReference type="RefSeq" id="WP_162140120.1">
    <property type="nucleotide sequence ID" value="NZ_LR215048.1"/>
</dbReference>
<dbReference type="STRING" id="1278311.GCA_000428705_00485"/>
<keyword evidence="2" id="KW-1185">Reference proteome</keyword>
<dbReference type="Gene3D" id="1.10.10.10">
    <property type="entry name" value="Winged helix-like DNA-binding domain superfamily/Winged helix DNA-binding domain"/>
    <property type="match status" value="1"/>
</dbReference>
<dbReference type="KEGG" id="aaxa:NCTC10138_00869"/>
<accession>A0A449BDH2</accession>
<evidence type="ECO:0000313" key="2">
    <source>
        <dbReference type="Proteomes" id="UP000289841"/>
    </source>
</evidence>
<dbReference type="SUPFAM" id="SSF46785">
    <property type="entry name" value="Winged helix' DNA-binding domain"/>
    <property type="match status" value="1"/>
</dbReference>
<dbReference type="EMBL" id="LR215048">
    <property type="protein sequence ID" value="VEU80496.1"/>
    <property type="molecule type" value="Genomic_DNA"/>
</dbReference>
<dbReference type="InterPro" id="IPR036388">
    <property type="entry name" value="WH-like_DNA-bd_sf"/>
</dbReference>
<dbReference type="GO" id="GO:0003700">
    <property type="term" value="F:DNA-binding transcription factor activity"/>
    <property type="evidence" value="ECO:0007669"/>
    <property type="project" value="InterPro"/>
</dbReference>
<proteinExistence type="predicted"/>
<gene>
    <name evidence="1" type="ORF">NCTC10138_00869</name>
</gene>
<organism evidence="1 2">
    <name type="scientific">Haploplasma axanthum</name>
    <name type="common">Acholeplasma axanthum</name>
    <dbReference type="NCBI Taxonomy" id="29552"/>
    <lineage>
        <taxon>Bacteria</taxon>
        <taxon>Bacillati</taxon>
        <taxon>Mycoplasmatota</taxon>
        <taxon>Mollicutes</taxon>
        <taxon>Acholeplasmatales</taxon>
        <taxon>Acholeplasmataceae</taxon>
        <taxon>Haploplasma</taxon>
    </lineage>
</organism>
<name>A0A449BDH2_HAPAX</name>
<evidence type="ECO:0000313" key="1">
    <source>
        <dbReference type="EMBL" id="VEU80496.1"/>
    </source>
</evidence>